<name>A0A0A8ZXM6_ARUDO</name>
<dbReference type="EMBL" id="GBRH01258348">
    <property type="protein sequence ID" value="JAD39547.1"/>
    <property type="molecule type" value="Transcribed_RNA"/>
</dbReference>
<protein>
    <submittedName>
        <fullName evidence="1">Uncharacterized protein</fullName>
    </submittedName>
</protein>
<proteinExistence type="predicted"/>
<dbReference type="AlphaFoldDB" id="A0A0A8ZXM6"/>
<reference evidence="1" key="1">
    <citation type="submission" date="2014-09" db="EMBL/GenBank/DDBJ databases">
        <authorList>
            <person name="Magalhaes I.L.F."/>
            <person name="Oliveira U."/>
            <person name="Santos F.R."/>
            <person name="Vidigal T.H.D.A."/>
            <person name="Brescovit A.D."/>
            <person name="Santos A.J."/>
        </authorList>
    </citation>
    <scope>NUCLEOTIDE SEQUENCE</scope>
    <source>
        <tissue evidence="1">Shoot tissue taken approximately 20 cm above the soil surface</tissue>
    </source>
</reference>
<reference evidence="1" key="2">
    <citation type="journal article" date="2015" name="Data Brief">
        <title>Shoot transcriptome of the giant reed, Arundo donax.</title>
        <authorList>
            <person name="Barrero R.A."/>
            <person name="Guerrero F.D."/>
            <person name="Moolhuijzen P."/>
            <person name="Goolsby J.A."/>
            <person name="Tidwell J."/>
            <person name="Bellgard S.E."/>
            <person name="Bellgard M.I."/>
        </authorList>
    </citation>
    <scope>NUCLEOTIDE SEQUENCE</scope>
    <source>
        <tissue evidence="1">Shoot tissue taken approximately 20 cm above the soil surface</tissue>
    </source>
</reference>
<accession>A0A0A8ZXM6</accession>
<organism evidence="1">
    <name type="scientific">Arundo donax</name>
    <name type="common">Giant reed</name>
    <name type="synonym">Donax arundinaceus</name>
    <dbReference type="NCBI Taxonomy" id="35708"/>
    <lineage>
        <taxon>Eukaryota</taxon>
        <taxon>Viridiplantae</taxon>
        <taxon>Streptophyta</taxon>
        <taxon>Embryophyta</taxon>
        <taxon>Tracheophyta</taxon>
        <taxon>Spermatophyta</taxon>
        <taxon>Magnoliopsida</taxon>
        <taxon>Liliopsida</taxon>
        <taxon>Poales</taxon>
        <taxon>Poaceae</taxon>
        <taxon>PACMAD clade</taxon>
        <taxon>Arundinoideae</taxon>
        <taxon>Arundineae</taxon>
        <taxon>Arundo</taxon>
    </lineage>
</organism>
<evidence type="ECO:0000313" key="1">
    <source>
        <dbReference type="EMBL" id="JAD39547.1"/>
    </source>
</evidence>
<sequence length="32" mass="3427">MATSSRVCSSVGAGPHTRVCSKLERCGMRDFP</sequence>